<accession>A0A2G9RA87</accession>
<reference evidence="3" key="1">
    <citation type="journal article" date="2017" name="Nat. Commun.">
        <title>The North American bullfrog draft genome provides insight into hormonal regulation of long noncoding RNA.</title>
        <authorList>
            <person name="Hammond S.A."/>
            <person name="Warren R.L."/>
            <person name="Vandervalk B.P."/>
            <person name="Kucuk E."/>
            <person name="Khan H."/>
            <person name="Gibb E.A."/>
            <person name="Pandoh P."/>
            <person name="Kirk H."/>
            <person name="Zhao Y."/>
            <person name="Jones M."/>
            <person name="Mungall A.J."/>
            <person name="Coope R."/>
            <person name="Pleasance S."/>
            <person name="Moore R.A."/>
            <person name="Holt R.A."/>
            <person name="Round J.M."/>
            <person name="Ohora S."/>
            <person name="Walle B.V."/>
            <person name="Veldhoen N."/>
            <person name="Helbing C.C."/>
            <person name="Birol I."/>
        </authorList>
    </citation>
    <scope>NUCLEOTIDE SEQUENCE [LARGE SCALE GENOMIC DNA]</scope>
</reference>
<protein>
    <submittedName>
        <fullName evidence="2">Uncharacterized protein</fullName>
    </submittedName>
</protein>
<sequence length="80" mass="9351">MTKSVSSINRVHCLFKPYWPIWLELSHVSYVPLGKPLYFYITVMTYVCSTLIHCNVKCTYSMNKYIFSNETSLCLAVFII</sequence>
<organism evidence="2 3">
    <name type="scientific">Aquarana catesbeiana</name>
    <name type="common">American bullfrog</name>
    <name type="synonym">Rana catesbeiana</name>
    <dbReference type="NCBI Taxonomy" id="8400"/>
    <lineage>
        <taxon>Eukaryota</taxon>
        <taxon>Metazoa</taxon>
        <taxon>Chordata</taxon>
        <taxon>Craniata</taxon>
        <taxon>Vertebrata</taxon>
        <taxon>Euteleostomi</taxon>
        <taxon>Amphibia</taxon>
        <taxon>Batrachia</taxon>
        <taxon>Anura</taxon>
        <taxon>Neobatrachia</taxon>
        <taxon>Ranoidea</taxon>
        <taxon>Ranidae</taxon>
        <taxon>Aquarana</taxon>
    </lineage>
</organism>
<keyword evidence="1" id="KW-0472">Membrane</keyword>
<dbReference type="EMBL" id="KV956857">
    <property type="protein sequence ID" value="PIO24786.1"/>
    <property type="molecule type" value="Genomic_DNA"/>
</dbReference>
<dbReference type="AlphaFoldDB" id="A0A2G9RA87"/>
<keyword evidence="3" id="KW-1185">Reference proteome</keyword>
<feature type="transmembrane region" description="Helical" evidence="1">
    <location>
        <begin position="37"/>
        <end position="56"/>
    </location>
</feature>
<evidence type="ECO:0000256" key="1">
    <source>
        <dbReference type="SAM" id="Phobius"/>
    </source>
</evidence>
<dbReference type="Proteomes" id="UP000228934">
    <property type="component" value="Unassembled WGS sequence"/>
</dbReference>
<evidence type="ECO:0000313" key="3">
    <source>
        <dbReference type="Proteomes" id="UP000228934"/>
    </source>
</evidence>
<proteinExistence type="predicted"/>
<keyword evidence="1" id="KW-0812">Transmembrane</keyword>
<evidence type="ECO:0000313" key="2">
    <source>
        <dbReference type="EMBL" id="PIO24786.1"/>
    </source>
</evidence>
<gene>
    <name evidence="2" type="ORF">AB205_0022270</name>
</gene>
<keyword evidence="1" id="KW-1133">Transmembrane helix</keyword>
<name>A0A2G9RA87_AQUCT</name>